<proteinExistence type="predicted"/>
<dbReference type="InterPro" id="IPR012340">
    <property type="entry name" value="NA-bd_OB-fold"/>
</dbReference>
<dbReference type="OrthoDB" id="9932423at2"/>
<dbReference type="SUPFAM" id="SSF50249">
    <property type="entry name" value="Nucleic acid-binding proteins"/>
    <property type="match status" value="1"/>
</dbReference>
<keyword evidence="3" id="KW-1185">Reference proteome</keyword>
<accession>A0A1V4EWW5</accession>
<reference evidence="2 3" key="1">
    <citation type="submission" date="2017-02" db="EMBL/GenBank/DDBJ databases">
        <title>Draft genome of Acidibacillus ferrooxidans Huett2.</title>
        <authorList>
            <person name="Schopf S."/>
        </authorList>
    </citation>
    <scope>NUCLEOTIDE SEQUENCE [LARGE SCALE GENOMIC DNA]</scope>
    <source>
        <strain evidence="2 3">Huett2</strain>
    </source>
</reference>
<dbReference type="AlphaFoldDB" id="A0A1V4EWW5"/>
<dbReference type="Proteomes" id="UP000190229">
    <property type="component" value="Unassembled WGS sequence"/>
</dbReference>
<dbReference type="Pfam" id="PF00575">
    <property type="entry name" value="S1"/>
    <property type="match status" value="1"/>
</dbReference>
<name>A0A1V4EWW5_9BACL</name>
<protein>
    <recommendedName>
        <fullName evidence="1">S1 motif domain-containing protein</fullName>
    </recommendedName>
</protein>
<sequence>MSLEETLWRLWGFFAEIEWDATIAKPKETATPRGGSCVKQGDRLEARVVALDQRGAWVEHQGIRAFVPLAELAWYEIEHPTVSLGVGDLVRVRLVKKMEDGVWACSVRRVDVDGTLT</sequence>
<organism evidence="2 3">
    <name type="scientific">Ferroacidibacillus organovorans</name>
    <dbReference type="NCBI Taxonomy" id="1765683"/>
    <lineage>
        <taxon>Bacteria</taxon>
        <taxon>Bacillati</taxon>
        <taxon>Bacillota</taxon>
        <taxon>Bacilli</taxon>
        <taxon>Bacillales</taxon>
        <taxon>Alicyclobacillaceae</taxon>
        <taxon>Ferroacidibacillus</taxon>
    </lineage>
</organism>
<evidence type="ECO:0000313" key="3">
    <source>
        <dbReference type="Proteomes" id="UP000190229"/>
    </source>
</evidence>
<dbReference type="SMART" id="SM00316">
    <property type="entry name" value="S1"/>
    <property type="match status" value="1"/>
</dbReference>
<evidence type="ECO:0000259" key="1">
    <source>
        <dbReference type="PROSITE" id="PS50126"/>
    </source>
</evidence>
<comment type="caution">
    <text evidence="2">The sequence shown here is derived from an EMBL/GenBank/DDBJ whole genome shotgun (WGS) entry which is preliminary data.</text>
</comment>
<dbReference type="GO" id="GO:0003676">
    <property type="term" value="F:nucleic acid binding"/>
    <property type="evidence" value="ECO:0007669"/>
    <property type="project" value="InterPro"/>
</dbReference>
<dbReference type="Gene3D" id="2.40.50.140">
    <property type="entry name" value="Nucleic acid-binding proteins"/>
    <property type="match status" value="1"/>
</dbReference>
<feature type="domain" description="S1 motif" evidence="1">
    <location>
        <begin position="41"/>
        <end position="108"/>
    </location>
</feature>
<dbReference type="EMBL" id="MWPS01000003">
    <property type="protein sequence ID" value="OPG17425.1"/>
    <property type="molecule type" value="Genomic_DNA"/>
</dbReference>
<dbReference type="PROSITE" id="PS50126">
    <property type="entry name" value="S1"/>
    <property type="match status" value="1"/>
</dbReference>
<evidence type="ECO:0000313" key="2">
    <source>
        <dbReference type="EMBL" id="OPG17425.1"/>
    </source>
</evidence>
<gene>
    <name evidence="2" type="ORF">B2M26_01440</name>
</gene>
<dbReference type="InterPro" id="IPR003029">
    <property type="entry name" value="S1_domain"/>
</dbReference>